<dbReference type="EMBL" id="CP045143">
    <property type="protein sequence ID" value="QFR23656.1"/>
    <property type="molecule type" value="Genomic_DNA"/>
</dbReference>
<dbReference type="NCBIfam" id="TIGR01636">
    <property type="entry name" value="phage_rinA"/>
    <property type="match status" value="1"/>
</dbReference>
<reference evidence="1 2" key="1">
    <citation type="submission" date="2019-10" db="EMBL/GenBank/DDBJ databases">
        <title>The completed genome of Lactobacillus harbinensis M1.</title>
        <authorList>
            <person name="Zheng Y."/>
        </authorList>
    </citation>
    <scope>NUCLEOTIDE SEQUENCE [LARGE SCALE GENOMIC DNA]</scope>
    <source>
        <strain evidence="1 2">M1</strain>
    </source>
</reference>
<proteinExistence type="predicted"/>
<evidence type="ECO:0000313" key="1">
    <source>
        <dbReference type="EMBL" id="QFR23656.1"/>
    </source>
</evidence>
<protein>
    <submittedName>
        <fullName evidence="1">Uncharacterized protein</fullName>
    </submittedName>
</protein>
<organism evidence="1 2">
    <name type="scientific">Schleiferilactobacillus harbinensis</name>
    <dbReference type="NCBI Taxonomy" id="304207"/>
    <lineage>
        <taxon>Bacteria</taxon>
        <taxon>Bacillati</taxon>
        <taxon>Bacillota</taxon>
        <taxon>Bacilli</taxon>
        <taxon>Lactobacillales</taxon>
        <taxon>Lactobacillaceae</taxon>
        <taxon>Schleiferilactobacillus</taxon>
    </lineage>
</organism>
<dbReference type="KEGG" id="lhb:D1010_09680"/>
<gene>
    <name evidence="1" type="ORF">D1010_09680</name>
</gene>
<evidence type="ECO:0000313" key="2">
    <source>
        <dbReference type="Proteomes" id="UP000326779"/>
    </source>
</evidence>
<name>A0A5P8Q640_9LACO</name>
<sequence>MAWFPSQLGLTGSQLIRSSGPLEELSKKKLAALDELFEDFQTVNHQIAEKIYEIDHPWTPSDQNVGGGRSSAISRPQEAILQRRESNKRLQYLISLRDDCNRAIARFDKEQRQIFDLRYCSSNYYDWDTVGNLIGYAHSQIYRKRYAMLWLLAEERGMVSHKDGTRNAINPSLNQ</sequence>
<accession>A0A5P8Q640</accession>
<dbReference type="AlphaFoldDB" id="A0A5P8Q640"/>
<dbReference type="InterPro" id="IPR006523">
    <property type="entry name" value="RinA"/>
</dbReference>
<dbReference type="Proteomes" id="UP000326779">
    <property type="component" value="Chromosome"/>
</dbReference>